<dbReference type="RefSeq" id="WP_249334312.1">
    <property type="nucleotide sequence ID" value="NZ_JACRSY010000050.1"/>
</dbReference>
<dbReference type="CDD" id="cd15482">
    <property type="entry name" value="Sialidase_non-viral"/>
    <property type="match status" value="1"/>
</dbReference>
<name>A0A926EKI1_9FIRM</name>
<dbReference type="EMBL" id="JACRSY010000050">
    <property type="protein sequence ID" value="MBC8581401.1"/>
    <property type="molecule type" value="Genomic_DNA"/>
</dbReference>
<dbReference type="Pfam" id="PF13088">
    <property type="entry name" value="BNR_2"/>
    <property type="match status" value="1"/>
</dbReference>
<dbReference type="GO" id="GO:0009313">
    <property type="term" value="P:oligosaccharide catabolic process"/>
    <property type="evidence" value="ECO:0007669"/>
    <property type="project" value="TreeGrafter"/>
</dbReference>
<proteinExistence type="inferred from homology"/>
<dbReference type="PANTHER" id="PTHR10628">
    <property type="entry name" value="SIALIDASE"/>
    <property type="match status" value="1"/>
</dbReference>
<dbReference type="GO" id="GO:0016020">
    <property type="term" value="C:membrane"/>
    <property type="evidence" value="ECO:0007669"/>
    <property type="project" value="TreeGrafter"/>
</dbReference>
<evidence type="ECO:0000256" key="1">
    <source>
        <dbReference type="ARBA" id="ARBA00000427"/>
    </source>
</evidence>
<accession>A0A926EKI1</accession>
<dbReference type="EC" id="3.2.1.18" evidence="3"/>
<keyword evidence="6" id="KW-1185">Reference proteome</keyword>
<dbReference type="Proteomes" id="UP000655830">
    <property type="component" value="Unassembled WGS sequence"/>
</dbReference>
<sequence length="434" mass="49128">MKIFSKQIFDAEYYRIPSLIVTKKGTVIACADARYTDPADNPNRIDKVIRRSEDHGVTWQEPILAVESVGEGRSEGAGDIDPSMVYDADTDTIWLFYCHTPGGVGLWNSRPGKGVDKEGNRYLYDVHNNRFVLRDGVISSESGEATSLRVDEAGYVYKEDELIGNIFKGTGPLLEERTSFLEVVYSKDDGLTWSKPINLNGQVKEEWMKFIGPGPGVGIQMTTEKYKGRLVVPIYFSNHTNAVGWTMSCCLIISDDHGQTWTRGNSPNDGRLYKGEAVEARTLLDYEACLTESQVVELNDGRLLYMMRNHDRQKRTARAYSEDGGMTWSQVEWVDEFEDPTCQSSLIKYPDLGDGKERILFANPGNEKERKKGTVRLSEDGGQTFPYAKVIKEDDFVYNSMAVLQDGTIGMLYEGRDDMKEMEFIKFTLDWIKE</sequence>
<dbReference type="AlphaFoldDB" id="A0A926EKI1"/>
<dbReference type="GO" id="GO:0005737">
    <property type="term" value="C:cytoplasm"/>
    <property type="evidence" value="ECO:0007669"/>
    <property type="project" value="TreeGrafter"/>
</dbReference>
<comment type="caution">
    <text evidence="5">The sequence shown here is derived from an EMBL/GenBank/DDBJ whole genome shotgun (WGS) entry which is preliminary data.</text>
</comment>
<reference evidence="5" key="1">
    <citation type="submission" date="2020-08" db="EMBL/GenBank/DDBJ databases">
        <title>Genome public.</title>
        <authorList>
            <person name="Liu C."/>
            <person name="Sun Q."/>
        </authorList>
    </citation>
    <scope>NUCLEOTIDE SEQUENCE</scope>
    <source>
        <strain evidence="5">NSJ-12</strain>
    </source>
</reference>
<evidence type="ECO:0000313" key="6">
    <source>
        <dbReference type="Proteomes" id="UP000655830"/>
    </source>
</evidence>
<dbReference type="InterPro" id="IPR036278">
    <property type="entry name" value="Sialidase_sf"/>
</dbReference>
<comment type="catalytic activity">
    <reaction evidence="1">
        <text>Hydrolysis of alpha-(2-&gt;3)-, alpha-(2-&gt;6)-, alpha-(2-&gt;8)- glycosidic linkages of terminal sialic acid residues in oligosaccharides, glycoproteins, glycolipids, colominic acid and synthetic substrates.</text>
        <dbReference type="EC" id="3.2.1.18"/>
    </reaction>
</comment>
<evidence type="ECO:0000256" key="3">
    <source>
        <dbReference type="ARBA" id="ARBA00012733"/>
    </source>
</evidence>
<protein>
    <recommendedName>
        <fullName evidence="3">exo-alpha-sialidase</fullName>
        <ecNumber evidence="3">3.2.1.18</ecNumber>
    </recommendedName>
</protein>
<evidence type="ECO:0000256" key="2">
    <source>
        <dbReference type="ARBA" id="ARBA00009348"/>
    </source>
</evidence>
<dbReference type="InterPro" id="IPR026856">
    <property type="entry name" value="Sialidase_fam"/>
</dbReference>
<dbReference type="GO" id="GO:0006689">
    <property type="term" value="P:ganglioside catabolic process"/>
    <property type="evidence" value="ECO:0007669"/>
    <property type="project" value="TreeGrafter"/>
</dbReference>
<dbReference type="PANTHER" id="PTHR10628:SF30">
    <property type="entry name" value="EXO-ALPHA-SIALIDASE"/>
    <property type="match status" value="1"/>
</dbReference>
<evidence type="ECO:0000313" key="5">
    <source>
        <dbReference type="EMBL" id="MBC8581401.1"/>
    </source>
</evidence>
<dbReference type="InterPro" id="IPR023364">
    <property type="entry name" value="Trans_sialidase_dom3"/>
</dbReference>
<comment type="similarity">
    <text evidence="2">Belongs to the glycosyl hydrolase 33 family.</text>
</comment>
<feature type="domain" description="Sialidase" evidence="4">
    <location>
        <begin position="178"/>
        <end position="411"/>
    </location>
</feature>
<dbReference type="SUPFAM" id="SSF50939">
    <property type="entry name" value="Sialidases"/>
    <property type="match status" value="1"/>
</dbReference>
<dbReference type="Gene3D" id="2.40.220.10">
    <property type="entry name" value="Intramolecular Trans-sialidase, Domain 3"/>
    <property type="match status" value="1"/>
</dbReference>
<organism evidence="5 6">
    <name type="scientific">Zhenhengia yiwuensis</name>
    <dbReference type="NCBI Taxonomy" id="2763666"/>
    <lineage>
        <taxon>Bacteria</taxon>
        <taxon>Bacillati</taxon>
        <taxon>Bacillota</taxon>
        <taxon>Clostridia</taxon>
        <taxon>Lachnospirales</taxon>
        <taxon>Lachnospiraceae</taxon>
        <taxon>Zhenhengia</taxon>
    </lineage>
</organism>
<dbReference type="Gene3D" id="2.120.10.10">
    <property type="match status" value="1"/>
</dbReference>
<dbReference type="GO" id="GO:0004308">
    <property type="term" value="F:exo-alpha-sialidase activity"/>
    <property type="evidence" value="ECO:0007669"/>
    <property type="project" value="UniProtKB-EC"/>
</dbReference>
<gene>
    <name evidence="5" type="ORF">H8718_18080</name>
</gene>
<dbReference type="InterPro" id="IPR011040">
    <property type="entry name" value="Sialidase"/>
</dbReference>
<evidence type="ECO:0000259" key="4">
    <source>
        <dbReference type="Pfam" id="PF13088"/>
    </source>
</evidence>